<feature type="domain" description="NAD-dependent epimerase/dehydratase" evidence="1">
    <location>
        <begin position="19"/>
        <end position="250"/>
    </location>
</feature>
<dbReference type="Proteomes" id="UP000070371">
    <property type="component" value="Chromosome"/>
</dbReference>
<dbReference type="InterPro" id="IPR036291">
    <property type="entry name" value="NAD(P)-bd_dom_sf"/>
</dbReference>
<sequence>METVTRIIRAHSLSQPQRIVVLGGSGFLGRSLTQSLAQAGHSVIAASRRPLLPTVENLTCVKVDFADTTALEEIVCSADTVIQLVNGINPSTGNTQLIQDIEQEVQPQIRFLELCVASKVKRVIFASSGGAIYGNASESPTSERAIAMPRNSYGIVKLMIEKYMELFRIEHGMDFVTLRLSNPYGPGQNFRASQGFLVPSLLGKIQNGEAITVFGDGNDSRDYVYIDDVVRAFLSAVNLEGSVGHLINIGGGAHHTVNELIEVIEDLLGRPVARNHVSRRGSDIPRSFLDIAQAKTCLAWQPLVSLREGLKQTIESMSLV</sequence>
<dbReference type="Pfam" id="PF01370">
    <property type="entry name" value="Epimerase"/>
    <property type="match status" value="1"/>
</dbReference>
<dbReference type="Gene3D" id="3.40.50.720">
    <property type="entry name" value="NAD(P)-binding Rossmann-like Domain"/>
    <property type="match status" value="1"/>
</dbReference>
<gene>
    <name evidence="2" type="ORF">RC74_03745</name>
</gene>
<proteinExistence type="predicted"/>
<accession>A0A126UWS6</accession>
<name>A0A126UWS6_9RHOB</name>
<evidence type="ECO:0000313" key="3">
    <source>
        <dbReference type="Proteomes" id="UP000070371"/>
    </source>
</evidence>
<dbReference type="AlphaFoldDB" id="A0A126UWS6"/>
<organism evidence="2 3">
    <name type="scientific">Falsihalocynthiibacter arcticus</name>
    <dbReference type="NCBI Taxonomy" id="1579316"/>
    <lineage>
        <taxon>Bacteria</taxon>
        <taxon>Pseudomonadati</taxon>
        <taxon>Pseudomonadota</taxon>
        <taxon>Alphaproteobacteria</taxon>
        <taxon>Rhodobacterales</taxon>
        <taxon>Roseobacteraceae</taxon>
        <taxon>Falsihalocynthiibacter</taxon>
    </lineage>
</organism>
<dbReference type="STRING" id="1579316.RC74_03745"/>
<protein>
    <recommendedName>
        <fullName evidence="1">NAD-dependent epimerase/dehydratase domain-containing protein</fullName>
    </recommendedName>
</protein>
<evidence type="ECO:0000259" key="1">
    <source>
        <dbReference type="Pfam" id="PF01370"/>
    </source>
</evidence>
<dbReference type="EMBL" id="CP014327">
    <property type="protein sequence ID" value="AML50500.1"/>
    <property type="molecule type" value="Genomic_DNA"/>
</dbReference>
<dbReference type="PANTHER" id="PTHR43245:SF13">
    <property type="entry name" value="UDP-D-APIOSE_UDP-D-XYLOSE SYNTHASE 2"/>
    <property type="match status" value="1"/>
</dbReference>
<keyword evidence="3" id="KW-1185">Reference proteome</keyword>
<reference evidence="2 3" key="1">
    <citation type="submission" date="2016-02" db="EMBL/GenBank/DDBJ databases">
        <title>Complete genome sequence of Halocynthiibacter arcticus PAMC 20958t from arctic marine sediment.</title>
        <authorList>
            <person name="Lee Y.M."/>
            <person name="Baek K."/>
            <person name="Lee H.K."/>
            <person name="Shin S.C."/>
        </authorList>
    </citation>
    <scope>NUCLEOTIDE SEQUENCE [LARGE SCALE GENOMIC DNA]</scope>
    <source>
        <strain evidence="2">PAMC 20958</strain>
    </source>
</reference>
<evidence type="ECO:0000313" key="2">
    <source>
        <dbReference type="EMBL" id="AML50500.1"/>
    </source>
</evidence>
<dbReference type="InterPro" id="IPR001509">
    <property type="entry name" value="Epimerase_deHydtase"/>
</dbReference>
<dbReference type="KEGG" id="hat:RC74_03745"/>
<dbReference type="InterPro" id="IPR050177">
    <property type="entry name" value="Lipid_A_modif_metabolic_enz"/>
</dbReference>
<dbReference type="SUPFAM" id="SSF51735">
    <property type="entry name" value="NAD(P)-binding Rossmann-fold domains"/>
    <property type="match status" value="1"/>
</dbReference>
<dbReference type="PANTHER" id="PTHR43245">
    <property type="entry name" value="BIFUNCTIONAL POLYMYXIN RESISTANCE PROTEIN ARNA"/>
    <property type="match status" value="1"/>
</dbReference>